<keyword evidence="3" id="KW-1185">Reference proteome</keyword>
<evidence type="ECO:0000313" key="3">
    <source>
        <dbReference type="Proteomes" id="UP000268014"/>
    </source>
</evidence>
<evidence type="ECO:0000256" key="1">
    <source>
        <dbReference type="SAM" id="MobiDB-lite"/>
    </source>
</evidence>
<dbReference type="WBParaSite" id="HPLM_0001184301-mRNA-1">
    <property type="protein sequence ID" value="HPLM_0001184301-mRNA-1"/>
    <property type="gene ID" value="HPLM_0001184301"/>
</dbReference>
<dbReference type="EMBL" id="UZAF01017679">
    <property type="protein sequence ID" value="VDO43975.1"/>
    <property type="molecule type" value="Genomic_DNA"/>
</dbReference>
<name>A0A0N4WL39_HAEPC</name>
<reference evidence="2 3" key="2">
    <citation type="submission" date="2018-11" db="EMBL/GenBank/DDBJ databases">
        <authorList>
            <consortium name="Pathogen Informatics"/>
        </authorList>
    </citation>
    <scope>NUCLEOTIDE SEQUENCE [LARGE SCALE GENOMIC DNA]</scope>
    <source>
        <strain evidence="2 3">MHpl1</strain>
    </source>
</reference>
<reference evidence="4" key="1">
    <citation type="submission" date="2017-02" db="UniProtKB">
        <authorList>
            <consortium name="WormBaseParasite"/>
        </authorList>
    </citation>
    <scope>IDENTIFICATION</scope>
</reference>
<sequence>MLRSTCAWTLRTGSEPTKGERRAFTQIAPVQLKVREATESSIREAVEFKAQGERPRRSPKTRWRDVVKKDLGAKLMAEDAAIEGREAADKKS</sequence>
<dbReference type="AlphaFoldDB" id="A0A0N4WL39"/>
<dbReference type="Proteomes" id="UP000268014">
    <property type="component" value="Unassembled WGS sequence"/>
</dbReference>
<evidence type="ECO:0000313" key="4">
    <source>
        <dbReference type="WBParaSite" id="HPLM_0001184301-mRNA-1"/>
    </source>
</evidence>
<organism evidence="4">
    <name type="scientific">Haemonchus placei</name>
    <name type="common">Barber's pole worm</name>
    <dbReference type="NCBI Taxonomy" id="6290"/>
    <lineage>
        <taxon>Eukaryota</taxon>
        <taxon>Metazoa</taxon>
        <taxon>Ecdysozoa</taxon>
        <taxon>Nematoda</taxon>
        <taxon>Chromadorea</taxon>
        <taxon>Rhabditida</taxon>
        <taxon>Rhabditina</taxon>
        <taxon>Rhabditomorpha</taxon>
        <taxon>Strongyloidea</taxon>
        <taxon>Trichostrongylidae</taxon>
        <taxon>Haemonchus</taxon>
    </lineage>
</organism>
<proteinExistence type="predicted"/>
<protein>
    <submittedName>
        <fullName evidence="4">DUF1931 domain-containing protein</fullName>
    </submittedName>
</protein>
<evidence type="ECO:0000313" key="2">
    <source>
        <dbReference type="EMBL" id="VDO43975.1"/>
    </source>
</evidence>
<dbReference type="OrthoDB" id="5794356at2759"/>
<gene>
    <name evidence="2" type="ORF">HPLM_LOCUS11835</name>
</gene>
<feature type="region of interest" description="Disordered" evidence="1">
    <location>
        <begin position="1"/>
        <end position="20"/>
    </location>
</feature>
<accession>A0A0N4WL39</accession>